<protein>
    <submittedName>
        <fullName evidence="1">Uncharacterized protein</fullName>
    </submittedName>
</protein>
<organism evidence="1 2">
    <name type="scientific">Exophiala viscosa</name>
    <dbReference type="NCBI Taxonomy" id="2486360"/>
    <lineage>
        <taxon>Eukaryota</taxon>
        <taxon>Fungi</taxon>
        <taxon>Dikarya</taxon>
        <taxon>Ascomycota</taxon>
        <taxon>Pezizomycotina</taxon>
        <taxon>Eurotiomycetes</taxon>
        <taxon>Chaetothyriomycetidae</taxon>
        <taxon>Chaetothyriales</taxon>
        <taxon>Herpotrichiellaceae</taxon>
        <taxon>Exophiala</taxon>
    </lineage>
</organism>
<evidence type="ECO:0000313" key="1">
    <source>
        <dbReference type="EMBL" id="KAI1608057.1"/>
    </source>
</evidence>
<dbReference type="AlphaFoldDB" id="A0AAN6DMW8"/>
<evidence type="ECO:0000313" key="2">
    <source>
        <dbReference type="Proteomes" id="UP001203852"/>
    </source>
</evidence>
<name>A0AAN6DMW8_9EURO</name>
<dbReference type="EMBL" id="MU404365">
    <property type="protein sequence ID" value="KAI1608057.1"/>
    <property type="molecule type" value="Genomic_DNA"/>
</dbReference>
<proteinExistence type="predicted"/>
<comment type="caution">
    <text evidence="1">The sequence shown here is derived from an EMBL/GenBank/DDBJ whole genome shotgun (WGS) entry which is preliminary data.</text>
</comment>
<gene>
    <name evidence="1" type="ORF">EDD36DRAFT_117200</name>
</gene>
<dbReference type="Proteomes" id="UP001203852">
    <property type="component" value="Unassembled WGS sequence"/>
</dbReference>
<keyword evidence="2" id="KW-1185">Reference proteome</keyword>
<reference evidence="1" key="1">
    <citation type="journal article" date="2022" name="bioRxiv">
        <title>Deciphering the potential niche of two novel black yeast fungi from a biological soil crust based on their genomes, phenotypes, and melanin regulation.</title>
        <authorList>
            <consortium name="DOE Joint Genome Institute"/>
            <person name="Carr E.C."/>
            <person name="Barton Q."/>
            <person name="Grambo S."/>
            <person name="Sullivan M."/>
            <person name="Renfro C.M."/>
            <person name="Kuo A."/>
            <person name="Pangilinan J."/>
            <person name="Lipzen A."/>
            <person name="Keymanesh K."/>
            <person name="Savage E."/>
            <person name="Barry K."/>
            <person name="Grigoriev I.V."/>
            <person name="Riekhof W.R."/>
            <person name="Harris S.S."/>
        </authorList>
    </citation>
    <scope>NUCLEOTIDE SEQUENCE</scope>
    <source>
        <strain evidence="1">JF 03-4F</strain>
    </source>
</reference>
<accession>A0AAN6DMW8</accession>
<sequence>MLRMMSMLAALGLLFLLPGLVCCILVCSWLLLHSLRVRCLRLELQLQPTLPLLAFIVKVSILPVDYYTRLRRVTFFIPILLVLPPTSPLARPTSCLYTYRTPA</sequence>